<dbReference type="Proteomes" id="UP000774326">
    <property type="component" value="Unassembled WGS sequence"/>
</dbReference>
<protein>
    <submittedName>
        <fullName evidence="1">Uncharacterized protein</fullName>
    </submittedName>
</protein>
<dbReference type="EMBL" id="JAEUBG010004595">
    <property type="protein sequence ID" value="KAH3681099.1"/>
    <property type="molecule type" value="Genomic_DNA"/>
</dbReference>
<dbReference type="Gene3D" id="6.10.250.2790">
    <property type="match status" value="1"/>
</dbReference>
<evidence type="ECO:0000313" key="2">
    <source>
        <dbReference type="Proteomes" id="UP000774326"/>
    </source>
</evidence>
<proteinExistence type="predicted"/>
<name>A0A9P8Q1G8_WICPI</name>
<reference evidence="1" key="1">
    <citation type="journal article" date="2021" name="Open Biol.">
        <title>Shared evolutionary footprints suggest mitochondrial oxidative damage underlies multiple complex I losses in fungi.</title>
        <authorList>
            <person name="Schikora-Tamarit M.A."/>
            <person name="Marcet-Houben M."/>
            <person name="Nosek J."/>
            <person name="Gabaldon T."/>
        </authorList>
    </citation>
    <scope>NUCLEOTIDE SEQUENCE</scope>
    <source>
        <strain evidence="1">CBS2887</strain>
    </source>
</reference>
<dbReference type="OrthoDB" id="4064682at2759"/>
<reference evidence="1" key="2">
    <citation type="submission" date="2021-01" db="EMBL/GenBank/DDBJ databases">
        <authorList>
            <person name="Schikora-Tamarit M.A."/>
        </authorList>
    </citation>
    <scope>NUCLEOTIDE SEQUENCE</scope>
    <source>
        <strain evidence="1">CBS2887</strain>
    </source>
</reference>
<accession>A0A9P8Q1G8</accession>
<organism evidence="1 2">
    <name type="scientific">Wickerhamomyces pijperi</name>
    <name type="common">Yeast</name>
    <name type="synonym">Pichia pijperi</name>
    <dbReference type="NCBI Taxonomy" id="599730"/>
    <lineage>
        <taxon>Eukaryota</taxon>
        <taxon>Fungi</taxon>
        <taxon>Dikarya</taxon>
        <taxon>Ascomycota</taxon>
        <taxon>Saccharomycotina</taxon>
        <taxon>Saccharomycetes</taxon>
        <taxon>Phaffomycetales</taxon>
        <taxon>Wickerhamomycetaceae</taxon>
        <taxon>Wickerhamomyces</taxon>
    </lineage>
</organism>
<evidence type="ECO:0000313" key="1">
    <source>
        <dbReference type="EMBL" id="KAH3681099.1"/>
    </source>
</evidence>
<keyword evidence="2" id="KW-1185">Reference proteome</keyword>
<gene>
    <name evidence="1" type="ORF">WICPIJ_007931</name>
</gene>
<dbReference type="AlphaFoldDB" id="A0A9P8Q1G8"/>
<sequence length="283" mass="31501">MSEKLLTMFFDDEFVPHAYLDALYSGSVSKSKPQPTGNTSASSNQYLSSKDIKELRQRSSVLLSHLDYYTKELTTDLEGKIQKLYNSNSIISYSYDHSNKSNDKLKPTTRLEYYVNSLSISLSSLRDSIQSISEKIEQSGDSKDSISTKLINLNQSKDNLLKVLDTLNVIKSIIEINQDMNETKKRSSVSSAPTTTTSSSKNENLTISLKSFQDSLQLLQATVLEQFDLAKNGNVSKELLTKVKELIELAPVFKNLGGFGTAYASFVKNMENAVSKLLDNNTA</sequence>
<comment type="caution">
    <text evidence="1">The sequence shown here is derived from an EMBL/GenBank/DDBJ whole genome shotgun (WGS) entry which is preliminary data.</text>
</comment>